<evidence type="ECO:0000256" key="5">
    <source>
        <dbReference type="ARBA" id="ARBA00022989"/>
    </source>
</evidence>
<protein>
    <submittedName>
        <fullName evidence="8">Membrane protein YeiH</fullName>
    </submittedName>
</protein>
<name>A0A381EI96_CAMUP</name>
<keyword evidence="6 7" id="KW-0472">Membrane</keyword>
<comment type="similarity">
    <text evidence="2">Belongs to the UPF0324 family.</text>
</comment>
<comment type="subcellular location">
    <subcellularLocation>
        <location evidence="1">Cell membrane</location>
        <topology evidence="1">Multi-pass membrane protein</topology>
    </subcellularLocation>
</comment>
<evidence type="ECO:0000256" key="6">
    <source>
        <dbReference type="ARBA" id="ARBA00023136"/>
    </source>
</evidence>
<keyword evidence="5 7" id="KW-1133">Transmembrane helix</keyword>
<feature type="transmembrane region" description="Helical" evidence="7">
    <location>
        <begin position="23"/>
        <end position="41"/>
    </location>
</feature>
<sequence>MRRLYLELLRKVEKAVVFSAKKLLRLGIILFGFNVTLGSIASVGLSGILLSLIVVVGILWLGYLIGVKILKLDREIAILLSAGSAICGAAAVLALKSLIKSKPYKGVMIVGTVVLFGLLGMFLYLYFILLICPPLLTLKKAIL</sequence>
<reference evidence="8 9" key="1">
    <citation type="submission" date="2018-06" db="EMBL/GenBank/DDBJ databases">
        <authorList>
            <consortium name="Pathogen Informatics"/>
            <person name="Doyle S."/>
        </authorList>
    </citation>
    <scope>NUCLEOTIDE SEQUENCE [LARGE SCALE GENOMIC DNA]</scope>
    <source>
        <strain evidence="8 9">NCTC12264</strain>
    </source>
</reference>
<evidence type="ECO:0000256" key="3">
    <source>
        <dbReference type="ARBA" id="ARBA00022475"/>
    </source>
</evidence>
<evidence type="ECO:0000256" key="7">
    <source>
        <dbReference type="SAM" id="Phobius"/>
    </source>
</evidence>
<evidence type="ECO:0000313" key="9">
    <source>
        <dbReference type="Proteomes" id="UP000254161"/>
    </source>
</evidence>
<organism evidence="8 9">
    <name type="scientific">Campylobacter upsaliensis</name>
    <dbReference type="NCBI Taxonomy" id="28080"/>
    <lineage>
        <taxon>Bacteria</taxon>
        <taxon>Pseudomonadati</taxon>
        <taxon>Campylobacterota</taxon>
        <taxon>Epsilonproteobacteria</taxon>
        <taxon>Campylobacterales</taxon>
        <taxon>Campylobacteraceae</taxon>
        <taxon>Campylobacter</taxon>
    </lineage>
</organism>
<dbReference type="Proteomes" id="UP000254161">
    <property type="component" value="Unassembled WGS sequence"/>
</dbReference>
<keyword evidence="4 7" id="KW-0812">Transmembrane</keyword>
<dbReference type="Pfam" id="PF03601">
    <property type="entry name" value="Cons_hypoth698"/>
    <property type="match status" value="1"/>
</dbReference>
<proteinExistence type="inferred from homology"/>
<dbReference type="GO" id="GO:0005886">
    <property type="term" value="C:plasma membrane"/>
    <property type="evidence" value="ECO:0007669"/>
    <property type="project" value="UniProtKB-SubCell"/>
</dbReference>
<evidence type="ECO:0000256" key="4">
    <source>
        <dbReference type="ARBA" id="ARBA00022692"/>
    </source>
</evidence>
<gene>
    <name evidence="8" type="primary">yeiH</name>
    <name evidence="8" type="ORF">NCTC12264_00693</name>
</gene>
<evidence type="ECO:0000256" key="2">
    <source>
        <dbReference type="ARBA" id="ARBA00007977"/>
    </source>
</evidence>
<evidence type="ECO:0000256" key="1">
    <source>
        <dbReference type="ARBA" id="ARBA00004651"/>
    </source>
</evidence>
<dbReference type="RefSeq" id="WP_257401027.1">
    <property type="nucleotide sequence ID" value="NZ_JANKIR010000032.1"/>
</dbReference>
<dbReference type="InterPro" id="IPR018383">
    <property type="entry name" value="UPF0324_pro"/>
</dbReference>
<dbReference type="AlphaFoldDB" id="A0A381EI96"/>
<feature type="transmembrane region" description="Helical" evidence="7">
    <location>
        <begin position="107"/>
        <end position="132"/>
    </location>
</feature>
<keyword evidence="3" id="KW-1003">Cell membrane</keyword>
<feature type="transmembrane region" description="Helical" evidence="7">
    <location>
        <begin position="77"/>
        <end position="95"/>
    </location>
</feature>
<dbReference type="PANTHER" id="PTHR30106:SF2">
    <property type="entry name" value="UPF0324 INNER MEMBRANE PROTEIN YEIH"/>
    <property type="match status" value="1"/>
</dbReference>
<accession>A0A381EI96</accession>
<feature type="transmembrane region" description="Helical" evidence="7">
    <location>
        <begin position="47"/>
        <end position="65"/>
    </location>
</feature>
<dbReference type="PANTHER" id="PTHR30106">
    <property type="entry name" value="INNER MEMBRANE PROTEIN YEIH-RELATED"/>
    <property type="match status" value="1"/>
</dbReference>
<dbReference type="EMBL" id="UFUZ01000001">
    <property type="protein sequence ID" value="SUX26467.1"/>
    <property type="molecule type" value="Genomic_DNA"/>
</dbReference>
<evidence type="ECO:0000313" key="8">
    <source>
        <dbReference type="EMBL" id="SUX26467.1"/>
    </source>
</evidence>